<keyword evidence="6" id="KW-0804">Transcription</keyword>
<feature type="region of interest" description="Disordered" evidence="11">
    <location>
        <begin position="1"/>
        <end position="26"/>
    </location>
</feature>
<evidence type="ECO:0000256" key="11">
    <source>
        <dbReference type="SAM" id="MobiDB-lite"/>
    </source>
</evidence>
<keyword evidence="14" id="KW-1185">Reference proteome</keyword>
<accession>A0A9W7JMH5</accession>
<dbReference type="GO" id="GO:0099402">
    <property type="term" value="P:plant organ development"/>
    <property type="evidence" value="ECO:0007669"/>
    <property type="project" value="InterPro"/>
</dbReference>
<dbReference type="Gene3D" id="1.10.10.60">
    <property type="entry name" value="Homeodomain-like"/>
    <property type="match status" value="1"/>
</dbReference>
<evidence type="ECO:0000256" key="2">
    <source>
        <dbReference type="ARBA" id="ARBA00022473"/>
    </source>
</evidence>
<sequence length="259" mass="28204">MEGGGGVSNVELAGAGGSTGNSRWNPTKEQITILESLYKQGIRTPSADQIQQITTRLQAYGTIEGKNVFYWFQNHKARQRQKQKQENLAYINRYLHRTQPVYPPPPPPCHNVVCGPYFVPQGDHHLGFYPQGPKVLIPCGSLKRRGRPAVGKMVKPVFYGGNAYDHMVHHDYNAVILTDTEKSGGTFDNGGSGSNDGGINHHETLPLFPLHPTGVSEVKSMASSGETASGGVDRENSTAGSGEQRFFDFLSCQASSESD</sequence>
<evidence type="ECO:0000256" key="8">
    <source>
        <dbReference type="ARBA" id="ARBA00024040"/>
    </source>
</evidence>
<comment type="similarity">
    <text evidence="8">Belongs to the WUS homeobox family.</text>
</comment>
<feature type="DNA-binding region" description="Homeobox" evidence="9">
    <location>
        <begin position="19"/>
        <end position="83"/>
    </location>
</feature>
<dbReference type="InterPro" id="IPR009057">
    <property type="entry name" value="Homeodomain-like_sf"/>
</dbReference>
<evidence type="ECO:0000259" key="12">
    <source>
        <dbReference type="PROSITE" id="PS50071"/>
    </source>
</evidence>
<proteinExistence type="inferred from homology"/>
<dbReference type="InterPro" id="IPR001356">
    <property type="entry name" value="HD"/>
</dbReference>
<feature type="domain" description="Homeobox" evidence="12">
    <location>
        <begin position="17"/>
        <end position="82"/>
    </location>
</feature>
<evidence type="ECO:0000256" key="3">
    <source>
        <dbReference type="ARBA" id="ARBA00023015"/>
    </source>
</evidence>
<evidence type="ECO:0000256" key="6">
    <source>
        <dbReference type="ARBA" id="ARBA00023163"/>
    </source>
</evidence>
<evidence type="ECO:0000313" key="13">
    <source>
        <dbReference type="EMBL" id="GMJ15464.1"/>
    </source>
</evidence>
<evidence type="ECO:0000256" key="4">
    <source>
        <dbReference type="ARBA" id="ARBA00023125"/>
    </source>
</evidence>
<dbReference type="AlphaFoldDB" id="A0A9W7JMH5"/>
<dbReference type="SUPFAM" id="SSF46689">
    <property type="entry name" value="Homeodomain-like"/>
    <property type="match status" value="1"/>
</dbReference>
<dbReference type="SMART" id="SM00389">
    <property type="entry name" value="HOX"/>
    <property type="match status" value="1"/>
</dbReference>
<dbReference type="Pfam" id="PF00046">
    <property type="entry name" value="Homeodomain"/>
    <property type="match status" value="1"/>
</dbReference>
<dbReference type="PROSITE" id="PS50071">
    <property type="entry name" value="HOMEOBOX_2"/>
    <property type="match status" value="1"/>
</dbReference>
<keyword evidence="4 9" id="KW-0238">DNA-binding</keyword>
<evidence type="ECO:0000256" key="9">
    <source>
        <dbReference type="PROSITE-ProRule" id="PRU00108"/>
    </source>
</evidence>
<dbReference type="EMBL" id="BSYR01000078">
    <property type="protein sequence ID" value="GMJ15464.1"/>
    <property type="molecule type" value="Genomic_DNA"/>
</dbReference>
<protein>
    <submittedName>
        <fullName evidence="13">WUSCHEL related homeobox 2</fullName>
    </submittedName>
</protein>
<evidence type="ECO:0000256" key="10">
    <source>
        <dbReference type="RuleBase" id="RU000682"/>
    </source>
</evidence>
<comment type="caution">
    <text evidence="13">The sequence shown here is derived from an EMBL/GenBank/DDBJ whole genome shotgun (WGS) entry which is preliminary data.</text>
</comment>
<dbReference type="Proteomes" id="UP001165190">
    <property type="component" value="Unassembled WGS sequence"/>
</dbReference>
<dbReference type="GO" id="GO:0003700">
    <property type="term" value="F:DNA-binding transcription factor activity"/>
    <property type="evidence" value="ECO:0007669"/>
    <property type="project" value="InterPro"/>
</dbReference>
<dbReference type="PANTHER" id="PTHR45940">
    <property type="entry name" value="WUSCHEL-RELATED HOMEOBOX 1-RELATED"/>
    <property type="match status" value="1"/>
</dbReference>
<dbReference type="OrthoDB" id="1896656at2759"/>
<gene>
    <name evidence="13" type="ORF">HRI_005215600</name>
</gene>
<dbReference type="GO" id="GO:0005634">
    <property type="term" value="C:nucleus"/>
    <property type="evidence" value="ECO:0007669"/>
    <property type="project" value="UniProtKB-SubCell"/>
</dbReference>
<dbReference type="FunFam" id="1.10.10.60:FF:000146">
    <property type="entry name" value="WUSCHEL-related homeobox 4"/>
    <property type="match status" value="1"/>
</dbReference>
<comment type="subcellular location">
    <subcellularLocation>
        <location evidence="1 9 10">Nucleus</location>
    </subcellularLocation>
</comment>
<organism evidence="13 14">
    <name type="scientific">Hibiscus trionum</name>
    <name type="common">Flower of an hour</name>
    <dbReference type="NCBI Taxonomy" id="183268"/>
    <lineage>
        <taxon>Eukaryota</taxon>
        <taxon>Viridiplantae</taxon>
        <taxon>Streptophyta</taxon>
        <taxon>Embryophyta</taxon>
        <taxon>Tracheophyta</taxon>
        <taxon>Spermatophyta</taxon>
        <taxon>Magnoliopsida</taxon>
        <taxon>eudicotyledons</taxon>
        <taxon>Gunneridae</taxon>
        <taxon>Pentapetalae</taxon>
        <taxon>rosids</taxon>
        <taxon>malvids</taxon>
        <taxon>Malvales</taxon>
        <taxon>Malvaceae</taxon>
        <taxon>Malvoideae</taxon>
        <taxon>Hibiscus</taxon>
    </lineage>
</organism>
<evidence type="ECO:0000256" key="5">
    <source>
        <dbReference type="ARBA" id="ARBA00023155"/>
    </source>
</evidence>
<keyword evidence="2" id="KW-0217">Developmental protein</keyword>
<evidence type="ECO:0000313" key="14">
    <source>
        <dbReference type="Proteomes" id="UP001165190"/>
    </source>
</evidence>
<evidence type="ECO:0000256" key="1">
    <source>
        <dbReference type="ARBA" id="ARBA00004123"/>
    </source>
</evidence>
<keyword evidence="3" id="KW-0805">Transcription regulation</keyword>
<name>A0A9W7JMH5_HIBTR</name>
<dbReference type="PANTHER" id="PTHR45940:SF6">
    <property type="entry name" value="WUSCHEL-RELATED HOMEOBOX 2"/>
    <property type="match status" value="1"/>
</dbReference>
<evidence type="ECO:0000256" key="7">
    <source>
        <dbReference type="ARBA" id="ARBA00023242"/>
    </source>
</evidence>
<feature type="region of interest" description="Disordered" evidence="11">
    <location>
        <begin position="217"/>
        <end position="244"/>
    </location>
</feature>
<keyword evidence="5 9" id="KW-0371">Homeobox</keyword>
<keyword evidence="7 9" id="KW-0539">Nucleus</keyword>
<dbReference type="CDD" id="cd00086">
    <property type="entry name" value="homeodomain"/>
    <property type="match status" value="1"/>
</dbReference>
<reference evidence="13" key="1">
    <citation type="submission" date="2023-05" db="EMBL/GenBank/DDBJ databases">
        <title>Genome and transcriptome analyses reveal genes involved in the formation of fine ridges on petal epidermal cells in Hibiscus trionum.</title>
        <authorList>
            <person name="Koshimizu S."/>
            <person name="Masuda S."/>
            <person name="Ishii T."/>
            <person name="Shirasu K."/>
            <person name="Hoshino A."/>
            <person name="Arita M."/>
        </authorList>
    </citation>
    <scope>NUCLEOTIDE SEQUENCE</scope>
    <source>
        <strain evidence="13">Hamamatsu line</strain>
    </source>
</reference>
<dbReference type="GO" id="GO:0003677">
    <property type="term" value="F:DNA binding"/>
    <property type="evidence" value="ECO:0007669"/>
    <property type="project" value="UniProtKB-UniRule"/>
</dbReference>
<dbReference type="InterPro" id="IPR044555">
    <property type="entry name" value="WUSCHEL-like"/>
</dbReference>